<dbReference type="VEuPathDB" id="TriTrypDB:Tb427_000823200"/>
<accession>M4T835</accession>
<dbReference type="AlphaFoldDB" id="M4T835"/>
<feature type="region of interest" description="Disordered" evidence="1">
    <location>
        <begin position="425"/>
        <end position="452"/>
    </location>
</feature>
<feature type="compositionally biased region" description="Basic and acidic residues" evidence="1">
    <location>
        <begin position="1"/>
        <end position="27"/>
    </location>
</feature>
<evidence type="ECO:0000313" key="2">
    <source>
        <dbReference type="EMBL" id="AGH59060.1"/>
    </source>
</evidence>
<feature type="non-terminal residue" evidence="2">
    <location>
        <position position="1"/>
    </location>
</feature>
<dbReference type="EMBL" id="KC611629">
    <property type="protein sequence ID" value="AGH59060.1"/>
    <property type="molecule type" value="Genomic_DNA"/>
</dbReference>
<name>M4T835_9TRYP</name>
<organism evidence="2">
    <name type="scientific">Trypanosoma brucei</name>
    <dbReference type="NCBI Taxonomy" id="5691"/>
    <lineage>
        <taxon>Eukaryota</taxon>
        <taxon>Discoba</taxon>
        <taxon>Euglenozoa</taxon>
        <taxon>Kinetoplastea</taxon>
        <taxon>Metakinetoplastina</taxon>
        <taxon>Trypanosomatida</taxon>
        <taxon>Trypanosomatidae</taxon>
        <taxon>Trypanosoma</taxon>
    </lineage>
</organism>
<feature type="region of interest" description="Disordered" evidence="1">
    <location>
        <begin position="1"/>
        <end position="31"/>
    </location>
</feature>
<feature type="compositionally biased region" description="Basic and acidic residues" evidence="1">
    <location>
        <begin position="438"/>
        <end position="447"/>
    </location>
</feature>
<dbReference type="SUPFAM" id="SSF58087">
    <property type="entry name" value="Variant surface glycoprotein (N-terminal domain)"/>
    <property type="match status" value="1"/>
</dbReference>
<sequence>VPRNTEQLHRDQTINKATDKQATKKESNSNISNNLVHNRMYATIATTVLSASIQIRAYSLETATKDAGDECTAAKQATELAASMEATVTTAASRAAEFTEAATKLRIMAVTQGESITAATYAAAADASKAAMAILVQISDKAPKITAATTTELLSLLKGLTLADKAMTTATNYNTQSNRPLVFTLLNENGACMASRTQQRKATEQGTKGNTDHDRITLVTAEIRKSDGVTTADLFLCSSNSQTAFGPSQSCGTDGTNVGLKGGKVFEPKLIKINRKDKAAGSDYNEAESGTANIIHGEAYKQQLKAIALGIDAARSLEALPDPSDWLTKAGQKVDTKILANVLKGVGKLETAQEDHPSTKELANQLYGTDGKKVEIALKEVHTNFKPGKAAIDDADKKLDSISDPDELYKAETYYIKKFVNEEDKKKKKQSSPSCPTKTDKAEEPKKQQTNAKSILQRNLARMKKVVILMRKKIRNAFLKRICLQQREEAILL</sequence>
<reference evidence="2" key="1">
    <citation type="submission" date="2013-02" db="EMBL/GenBank/DDBJ databases">
        <authorList>
            <person name="Cross G.A.M."/>
            <person name="Kim H.-S."/>
            <person name="Wickstead B."/>
        </authorList>
    </citation>
    <scope>NUCLEOTIDE SEQUENCE</scope>
    <source>
        <strain evidence="2">Lister 427</strain>
    </source>
</reference>
<protein>
    <submittedName>
        <fullName evidence="2">Variant surface glycoprotein 3011</fullName>
    </submittedName>
</protein>
<evidence type="ECO:0000256" key="1">
    <source>
        <dbReference type="SAM" id="MobiDB-lite"/>
    </source>
</evidence>
<reference evidence="2" key="2">
    <citation type="journal article" date="2014" name="Mol. Biochem. Parasitol.">
        <title>Capturing the variant surface glycoprotein repertoire (the VSGnome) of Trypanosoma brucei Lister 427.</title>
        <authorList>
            <person name="Cross G.A."/>
            <person name="Kim H.S."/>
            <person name="Wickstead B."/>
        </authorList>
    </citation>
    <scope>NUCLEOTIDE SEQUENCE</scope>
    <source>
        <strain evidence="2">Lister 427</strain>
    </source>
</reference>
<proteinExistence type="predicted"/>